<dbReference type="SUPFAM" id="SSF53448">
    <property type="entry name" value="Nucleotide-diphospho-sugar transferases"/>
    <property type="match status" value="1"/>
</dbReference>
<feature type="domain" description="Glycosyltransferase 2-like" evidence="1">
    <location>
        <begin position="38"/>
        <end position="195"/>
    </location>
</feature>
<dbReference type="PANTHER" id="PTHR10859:SF91">
    <property type="entry name" value="DOLICHYL-PHOSPHATE BETA-GLUCOSYLTRANSFERASE"/>
    <property type="match status" value="1"/>
</dbReference>
<dbReference type="PANTHER" id="PTHR10859">
    <property type="entry name" value="GLYCOSYL TRANSFERASE"/>
    <property type="match status" value="1"/>
</dbReference>
<dbReference type="InterPro" id="IPR001173">
    <property type="entry name" value="Glyco_trans_2-like"/>
</dbReference>
<name>A0A0F9PD49_9ZZZZ</name>
<protein>
    <recommendedName>
        <fullName evidence="1">Glycosyltransferase 2-like domain-containing protein</fullName>
    </recommendedName>
</protein>
<dbReference type="CDD" id="cd04179">
    <property type="entry name" value="DPM_DPG-synthase_like"/>
    <property type="match status" value="1"/>
</dbReference>
<gene>
    <name evidence="2" type="ORF">LCGC14_1230260</name>
</gene>
<comment type="caution">
    <text evidence="2">The sequence shown here is derived from an EMBL/GenBank/DDBJ whole genome shotgun (WGS) entry which is preliminary data.</text>
</comment>
<dbReference type="EMBL" id="LAZR01006559">
    <property type="protein sequence ID" value="KKM91262.1"/>
    <property type="molecule type" value="Genomic_DNA"/>
</dbReference>
<organism evidence="2">
    <name type="scientific">marine sediment metagenome</name>
    <dbReference type="NCBI Taxonomy" id="412755"/>
    <lineage>
        <taxon>unclassified sequences</taxon>
        <taxon>metagenomes</taxon>
        <taxon>ecological metagenomes</taxon>
    </lineage>
</organism>
<dbReference type="GO" id="GO:0006487">
    <property type="term" value="P:protein N-linked glycosylation"/>
    <property type="evidence" value="ECO:0007669"/>
    <property type="project" value="TreeGrafter"/>
</dbReference>
<dbReference type="Pfam" id="PF00535">
    <property type="entry name" value="Glycos_transf_2"/>
    <property type="match status" value="1"/>
</dbReference>
<proteinExistence type="predicted"/>
<accession>A0A0F9PD49</accession>
<evidence type="ECO:0000259" key="1">
    <source>
        <dbReference type="Pfam" id="PF00535"/>
    </source>
</evidence>
<reference evidence="2" key="1">
    <citation type="journal article" date="2015" name="Nature">
        <title>Complex archaea that bridge the gap between prokaryotes and eukaryotes.</title>
        <authorList>
            <person name="Spang A."/>
            <person name="Saw J.H."/>
            <person name="Jorgensen S.L."/>
            <person name="Zaremba-Niedzwiedzka K."/>
            <person name="Martijn J."/>
            <person name="Lind A.E."/>
            <person name="van Eijk R."/>
            <person name="Schleper C."/>
            <person name="Guy L."/>
            <person name="Ettema T.J."/>
        </authorList>
    </citation>
    <scope>NUCLEOTIDE SEQUENCE</scope>
</reference>
<sequence>TQKMTLEKPSLKKSKMDEIEEFHPSVSSVQKSKEILTSVIIPLYNEENSIKDVINRIPNHRSYEIIIVDDGSTDNSLRRIKEIENKEIRVIQHGKNRGYGASILTGFENAIGDIIVTMDSDGQHNPEDIPTLIKPIIKNQADFVVGSRYLGSSAYKIPLHTRVGEYFIGKCLWFLYRQKIRNNQGGFRAFRKETVKLFRNLQNTGMGLTTELLFKAAHNNLKIIEKPISLNSRKAGTTYVKLFRIVISVSLCIIFYTMKKLNLNVKHFSPMKILNYFYRKIKHKKIFQ</sequence>
<feature type="non-terminal residue" evidence="2">
    <location>
        <position position="1"/>
    </location>
</feature>
<dbReference type="InterPro" id="IPR029044">
    <property type="entry name" value="Nucleotide-diphossugar_trans"/>
</dbReference>
<dbReference type="AlphaFoldDB" id="A0A0F9PD49"/>
<evidence type="ECO:0000313" key="2">
    <source>
        <dbReference type="EMBL" id="KKM91262.1"/>
    </source>
</evidence>
<dbReference type="Gene3D" id="3.90.550.10">
    <property type="entry name" value="Spore Coat Polysaccharide Biosynthesis Protein SpsA, Chain A"/>
    <property type="match status" value="1"/>
</dbReference>